<proteinExistence type="predicted"/>
<evidence type="ECO:0000256" key="1">
    <source>
        <dbReference type="ARBA" id="ARBA00004141"/>
    </source>
</evidence>
<dbReference type="GO" id="GO:0015267">
    <property type="term" value="F:channel activity"/>
    <property type="evidence" value="ECO:0007669"/>
    <property type="project" value="InterPro"/>
</dbReference>
<organism evidence="6 7">
    <name type="scientific">Lottia gigantea</name>
    <name type="common">Giant owl limpet</name>
    <dbReference type="NCBI Taxonomy" id="225164"/>
    <lineage>
        <taxon>Eukaryota</taxon>
        <taxon>Metazoa</taxon>
        <taxon>Spiralia</taxon>
        <taxon>Lophotrochozoa</taxon>
        <taxon>Mollusca</taxon>
        <taxon>Gastropoda</taxon>
        <taxon>Patellogastropoda</taxon>
        <taxon>Lottioidea</taxon>
        <taxon>Lottiidae</taxon>
        <taxon>Lottia</taxon>
    </lineage>
</organism>
<dbReference type="OMA" id="MIKNLMA"/>
<dbReference type="Gene3D" id="1.20.1080.10">
    <property type="entry name" value="Glycerol uptake facilitator protein"/>
    <property type="match status" value="1"/>
</dbReference>
<dbReference type="InterPro" id="IPR000425">
    <property type="entry name" value="MIP"/>
</dbReference>
<feature type="transmembrane region" description="Helical" evidence="5">
    <location>
        <begin position="245"/>
        <end position="262"/>
    </location>
</feature>
<feature type="transmembrane region" description="Helical" evidence="5">
    <location>
        <begin position="84"/>
        <end position="101"/>
    </location>
</feature>
<accession>V4B655</accession>
<dbReference type="InterPro" id="IPR023271">
    <property type="entry name" value="Aquaporin-like"/>
</dbReference>
<dbReference type="AlphaFoldDB" id="V4B655"/>
<dbReference type="Proteomes" id="UP000030746">
    <property type="component" value="Unassembled WGS sequence"/>
</dbReference>
<evidence type="ECO:0008006" key="8">
    <source>
        <dbReference type="Google" id="ProtNLM"/>
    </source>
</evidence>
<dbReference type="PANTHER" id="PTHR21191:SF16">
    <property type="entry name" value="AQUAPORIN"/>
    <property type="match status" value="1"/>
</dbReference>
<evidence type="ECO:0000256" key="5">
    <source>
        <dbReference type="SAM" id="Phobius"/>
    </source>
</evidence>
<dbReference type="SUPFAM" id="SSF81338">
    <property type="entry name" value="Aquaporin-like"/>
    <property type="match status" value="1"/>
</dbReference>
<dbReference type="RefSeq" id="XP_009047748.1">
    <property type="nucleotide sequence ID" value="XM_009049500.1"/>
</dbReference>
<evidence type="ECO:0000313" key="6">
    <source>
        <dbReference type="EMBL" id="ESP01577.1"/>
    </source>
</evidence>
<evidence type="ECO:0000256" key="2">
    <source>
        <dbReference type="ARBA" id="ARBA00022692"/>
    </source>
</evidence>
<dbReference type="STRING" id="225164.V4B655"/>
<feature type="transmembrane region" description="Helical" evidence="5">
    <location>
        <begin position="203"/>
        <end position="225"/>
    </location>
</feature>
<keyword evidence="7" id="KW-1185">Reference proteome</keyword>
<keyword evidence="3 5" id="KW-1133">Transmembrane helix</keyword>
<dbReference type="OrthoDB" id="1580043at2759"/>
<comment type="subcellular location">
    <subcellularLocation>
        <location evidence="1">Membrane</location>
        <topology evidence="1">Multi-pass membrane protein</topology>
    </subcellularLocation>
</comment>
<dbReference type="PANTHER" id="PTHR21191">
    <property type="entry name" value="AQUAPORIN"/>
    <property type="match status" value="1"/>
</dbReference>
<dbReference type="CTD" id="20245806"/>
<name>V4B655_LOTGI</name>
<protein>
    <recommendedName>
        <fullName evidence="8">Aquaporin</fullName>
    </recommendedName>
</protein>
<feature type="transmembrane region" description="Helical" evidence="5">
    <location>
        <begin position="170"/>
        <end position="191"/>
    </location>
</feature>
<evidence type="ECO:0000313" key="7">
    <source>
        <dbReference type="Proteomes" id="UP000030746"/>
    </source>
</evidence>
<dbReference type="InterPro" id="IPR051883">
    <property type="entry name" value="AQP11/12_channel"/>
</dbReference>
<keyword evidence="4 5" id="KW-0472">Membrane</keyword>
<gene>
    <name evidence="6" type="ORF">LOTGIDRAFT_205153</name>
</gene>
<dbReference type="HOGENOM" id="CLU_074449_2_0_1"/>
<dbReference type="EMBL" id="KB200467">
    <property type="protein sequence ID" value="ESP01577.1"/>
    <property type="molecule type" value="Genomic_DNA"/>
</dbReference>
<dbReference type="GO" id="GO:0005737">
    <property type="term" value="C:cytoplasm"/>
    <property type="evidence" value="ECO:0007669"/>
    <property type="project" value="TreeGrafter"/>
</dbReference>
<evidence type="ECO:0000256" key="4">
    <source>
        <dbReference type="ARBA" id="ARBA00023136"/>
    </source>
</evidence>
<keyword evidence="2 5" id="KW-0812">Transmembrane</keyword>
<dbReference type="GO" id="GO:0016020">
    <property type="term" value="C:membrane"/>
    <property type="evidence" value="ECO:0007669"/>
    <property type="project" value="UniProtKB-SubCell"/>
</dbReference>
<reference evidence="6 7" key="1">
    <citation type="journal article" date="2013" name="Nature">
        <title>Insights into bilaterian evolution from three spiralian genomes.</title>
        <authorList>
            <person name="Simakov O."/>
            <person name="Marletaz F."/>
            <person name="Cho S.J."/>
            <person name="Edsinger-Gonzales E."/>
            <person name="Havlak P."/>
            <person name="Hellsten U."/>
            <person name="Kuo D.H."/>
            <person name="Larsson T."/>
            <person name="Lv J."/>
            <person name="Arendt D."/>
            <person name="Savage R."/>
            <person name="Osoegawa K."/>
            <person name="de Jong P."/>
            <person name="Grimwood J."/>
            <person name="Chapman J.A."/>
            <person name="Shapiro H."/>
            <person name="Aerts A."/>
            <person name="Otillar R.P."/>
            <person name="Terry A.Y."/>
            <person name="Boore J.L."/>
            <person name="Grigoriev I.V."/>
            <person name="Lindberg D.R."/>
            <person name="Seaver E.C."/>
            <person name="Weisblat D.A."/>
            <person name="Putnam N.H."/>
            <person name="Rokhsar D.S."/>
        </authorList>
    </citation>
    <scope>NUCLEOTIDE SEQUENCE [LARGE SCALE GENOMIC DNA]</scope>
</reference>
<feature type="transmembrane region" description="Helical" evidence="5">
    <location>
        <begin position="22"/>
        <end position="43"/>
    </location>
</feature>
<dbReference type="KEGG" id="lgi:LOTGIDRAFT_205153"/>
<sequence>MWWKDILIGTTWIARDEQTHDIPAILAAIFFYVVSFIICYVTFRITKLILPESIHSLTTEFVKTLLVCTYPYGHGLVRYHYGNIGYFFTAVPLVVLTLSLFPQGLCSPLSIFVLFLKGQISLFNLIFRTVIQTLGAFTSYKLAMFVWSFGVHSEHTKQFHATLCQTDLNVTVQVGFLLELLCVAFDTWLGFKKLSKSDLVDSTIKIANSTLMVCLGVHLTGMYLHPAMASALTYSCQGSSAFDHIAVYWVSAFIGCYLGYILHHKIKITRMDTHDLRHRKMNGSGDTKKSK</sequence>
<feature type="transmembrane region" description="Helical" evidence="5">
    <location>
        <begin position="107"/>
        <end position="127"/>
    </location>
</feature>
<dbReference type="Pfam" id="PF00230">
    <property type="entry name" value="MIP"/>
    <property type="match status" value="1"/>
</dbReference>
<dbReference type="GeneID" id="20245806"/>
<evidence type="ECO:0000256" key="3">
    <source>
        <dbReference type="ARBA" id="ARBA00022989"/>
    </source>
</evidence>